<dbReference type="EMBL" id="KB446548">
    <property type="protein sequence ID" value="EME38069.1"/>
    <property type="molecule type" value="Genomic_DNA"/>
</dbReference>
<evidence type="ECO:0000256" key="1">
    <source>
        <dbReference type="SAM" id="MobiDB-lite"/>
    </source>
</evidence>
<sequence>MESLFVVVLLLSAVLFEIVIQHRPTDRAWVSDLEPTTIQLQRKREGHTRQEAPLTVTNFVVIHLRKDPQSQDNTVIRTLQVAVALALTKAAGSRIHNPPPPYDIHNLQKALIVEDAGKLDQIQRHINPASGHRDPRIYLIRGQEDRIVIASDKDDDLILCEMDIEPEFIGQPDTEDGQNWSRFQKDFGWVDLCLFDHEGRGLRQWFDESKVEYLECDSGQEPWEAEVEDETTVTEPWEAGG</sequence>
<keyword evidence="4" id="KW-1185">Reference proteome</keyword>
<feature type="chain" id="PRO_5004029483" evidence="2">
    <location>
        <begin position="22"/>
        <end position="241"/>
    </location>
</feature>
<evidence type="ECO:0000313" key="3">
    <source>
        <dbReference type="EMBL" id="EME38069.1"/>
    </source>
</evidence>
<organism evidence="3 4">
    <name type="scientific">Dothistroma septosporum (strain NZE10 / CBS 128990)</name>
    <name type="common">Red band needle blight fungus</name>
    <name type="synonym">Mycosphaerella pini</name>
    <dbReference type="NCBI Taxonomy" id="675120"/>
    <lineage>
        <taxon>Eukaryota</taxon>
        <taxon>Fungi</taxon>
        <taxon>Dikarya</taxon>
        <taxon>Ascomycota</taxon>
        <taxon>Pezizomycotina</taxon>
        <taxon>Dothideomycetes</taxon>
        <taxon>Dothideomycetidae</taxon>
        <taxon>Mycosphaerellales</taxon>
        <taxon>Mycosphaerellaceae</taxon>
        <taxon>Dothistroma</taxon>
    </lineage>
</organism>
<evidence type="ECO:0000256" key="2">
    <source>
        <dbReference type="SAM" id="SignalP"/>
    </source>
</evidence>
<dbReference type="HOGENOM" id="CLU_1151774_0_0_1"/>
<evidence type="ECO:0000313" key="4">
    <source>
        <dbReference type="Proteomes" id="UP000016933"/>
    </source>
</evidence>
<dbReference type="OrthoDB" id="10505883at2759"/>
<dbReference type="Proteomes" id="UP000016933">
    <property type="component" value="Unassembled WGS sequence"/>
</dbReference>
<accession>M2YHR4</accession>
<dbReference type="OMA" id="RHINPAS"/>
<dbReference type="AlphaFoldDB" id="M2YHR4"/>
<name>M2YHR4_DOTSN</name>
<feature type="region of interest" description="Disordered" evidence="1">
    <location>
        <begin position="221"/>
        <end position="241"/>
    </location>
</feature>
<reference evidence="3 4" key="2">
    <citation type="journal article" date="2012" name="PLoS Pathog.">
        <title>Diverse lifestyles and strategies of plant pathogenesis encoded in the genomes of eighteen Dothideomycetes fungi.</title>
        <authorList>
            <person name="Ohm R.A."/>
            <person name="Feau N."/>
            <person name="Henrissat B."/>
            <person name="Schoch C.L."/>
            <person name="Horwitz B.A."/>
            <person name="Barry K.W."/>
            <person name="Condon B.J."/>
            <person name="Copeland A.C."/>
            <person name="Dhillon B."/>
            <person name="Glaser F."/>
            <person name="Hesse C.N."/>
            <person name="Kosti I."/>
            <person name="LaButti K."/>
            <person name="Lindquist E.A."/>
            <person name="Lucas S."/>
            <person name="Salamov A.A."/>
            <person name="Bradshaw R.E."/>
            <person name="Ciuffetti L."/>
            <person name="Hamelin R.C."/>
            <person name="Kema G.H.J."/>
            <person name="Lawrence C."/>
            <person name="Scott J.A."/>
            <person name="Spatafora J.W."/>
            <person name="Turgeon B.G."/>
            <person name="de Wit P.J.G.M."/>
            <person name="Zhong S."/>
            <person name="Goodwin S.B."/>
            <person name="Grigoriev I.V."/>
        </authorList>
    </citation>
    <scope>NUCLEOTIDE SEQUENCE [LARGE SCALE GENOMIC DNA]</scope>
    <source>
        <strain evidence="4">NZE10 / CBS 128990</strain>
    </source>
</reference>
<keyword evidence="2" id="KW-0732">Signal</keyword>
<reference evidence="4" key="1">
    <citation type="journal article" date="2012" name="PLoS Genet.">
        <title>The genomes of the fungal plant pathogens Cladosporium fulvum and Dothistroma septosporum reveal adaptation to different hosts and lifestyles but also signatures of common ancestry.</title>
        <authorList>
            <person name="de Wit P.J.G.M."/>
            <person name="van der Burgt A."/>
            <person name="Oekmen B."/>
            <person name="Stergiopoulos I."/>
            <person name="Abd-Elsalam K.A."/>
            <person name="Aerts A.L."/>
            <person name="Bahkali A.H."/>
            <person name="Beenen H.G."/>
            <person name="Chettri P."/>
            <person name="Cox M.P."/>
            <person name="Datema E."/>
            <person name="de Vries R.P."/>
            <person name="Dhillon B."/>
            <person name="Ganley A.R."/>
            <person name="Griffiths S.A."/>
            <person name="Guo Y."/>
            <person name="Hamelin R.C."/>
            <person name="Henrissat B."/>
            <person name="Kabir M.S."/>
            <person name="Jashni M.K."/>
            <person name="Kema G."/>
            <person name="Klaubauf S."/>
            <person name="Lapidus A."/>
            <person name="Levasseur A."/>
            <person name="Lindquist E."/>
            <person name="Mehrabi R."/>
            <person name="Ohm R.A."/>
            <person name="Owen T.J."/>
            <person name="Salamov A."/>
            <person name="Schwelm A."/>
            <person name="Schijlen E."/>
            <person name="Sun H."/>
            <person name="van den Burg H.A."/>
            <person name="van Ham R.C.H.J."/>
            <person name="Zhang S."/>
            <person name="Goodwin S.B."/>
            <person name="Grigoriev I.V."/>
            <person name="Collemare J."/>
            <person name="Bradshaw R.E."/>
        </authorList>
    </citation>
    <scope>NUCLEOTIDE SEQUENCE [LARGE SCALE GENOMIC DNA]</scope>
    <source>
        <strain evidence="4">NZE10 / CBS 128990</strain>
    </source>
</reference>
<gene>
    <name evidence="3" type="ORF">DOTSEDRAFT_57659</name>
</gene>
<protein>
    <submittedName>
        <fullName evidence="3">Uncharacterized protein</fullName>
    </submittedName>
</protein>
<feature type="signal peptide" evidence="2">
    <location>
        <begin position="1"/>
        <end position="21"/>
    </location>
</feature>
<proteinExistence type="predicted"/>
<feature type="compositionally biased region" description="Acidic residues" evidence="1">
    <location>
        <begin position="223"/>
        <end position="232"/>
    </location>
</feature>